<accession>A0A4S4NDL0</accession>
<dbReference type="InterPro" id="IPR000073">
    <property type="entry name" value="AB_hydrolase_1"/>
</dbReference>
<feature type="domain" description="AB hydrolase-1" evidence="1">
    <location>
        <begin position="30"/>
        <end position="271"/>
    </location>
</feature>
<dbReference type="RefSeq" id="WP_136462433.1">
    <property type="nucleotide sequence ID" value="NZ_SRKY01000002.1"/>
</dbReference>
<name>A0A4S4NDL0_9RHOB</name>
<dbReference type="InterPro" id="IPR017208">
    <property type="entry name" value="UCP037442_abhydr"/>
</dbReference>
<dbReference type="GO" id="GO:0016787">
    <property type="term" value="F:hydrolase activity"/>
    <property type="evidence" value="ECO:0007669"/>
    <property type="project" value="UniProtKB-KW"/>
</dbReference>
<dbReference type="Pfam" id="PF12697">
    <property type="entry name" value="Abhydrolase_6"/>
    <property type="match status" value="1"/>
</dbReference>
<sequence length="288" mass="31922">MEPQKLTFESADGVRLNGTVFTPEQPPKAIVILNGATGVPERFYRHFAAWLAEARGLACVTYTYRDMEDTSPKAMRRSRVTMRNWGIDDAQLVRDTVRARFPGVPIWMIGHSIGGMLMSKQPSLEGISRAITVASGLVSHKEHPMPYRAAVWLFWFVLGPLGIRAVGYLPGETIRLGSTVPSTVFWQWRKWCTSGEAGFLADDSLPRSDWSQSEAPVRIIAMTDDPICPPATAFRLERAFPGAREVQKVALDPAREGVKELGHLSVFRPAAAAYWPDIIDDDRDAPGA</sequence>
<keyword evidence="2" id="KW-0378">Hydrolase</keyword>
<evidence type="ECO:0000313" key="2">
    <source>
        <dbReference type="EMBL" id="THH36835.1"/>
    </source>
</evidence>
<keyword evidence="3" id="KW-1185">Reference proteome</keyword>
<protein>
    <submittedName>
        <fullName evidence="2">Alpha/beta fold hydrolase</fullName>
    </submittedName>
</protein>
<dbReference type="EMBL" id="SRKY01000002">
    <property type="protein sequence ID" value="THH36835.1"/>
    <property type="molecule type" value="Genomic_DNA"/>
</dbReference>
<comment type="caution">
    <text evidence="2">The sequence shown here is derived from an EMBL/GenBank/DDBJ whole genome shotgun (WGS) entry which is preliminary data.</text>
</comment>
<dbReference type="Gene3D" id="3.40.50.1820">
    <property type="entry name" value="alpha/beta hydrolase"/>
    <property type="match status" value="1"/>
</dbReference>
<reference evidence="2 3" key="1">
    <citation type="submission" date="2019-04" db="EMBL/GenBank/DDBJ databases">
        <title>Shimia ponticola sp. nov., isolated from seawater.</title>
        <authorList>
            <person name="Kim Y.-O."/>
            <person name="Yoon J.-H."/>
        </authorList>
    </citation>
    <scope>NUCLEOTIDE SEQUENCE [LARGE SCALE GENOMIC DNA]</scope>
    <source>
        <strain evidence="2 3">MYP11</strain>
    </source>
</reference>
<proteinExistence type="predicted"/>
<dbReference type="AlphaFoldDB" id="A0A4S4NDL0"/>
<dbReference type="OrthoDB" id="9785076at2"/>
<dbReference type="PIRSF" id="PIRSF037442">
    <property type="entry name" value="UCP037442_abhydr"/>
    <property type="match status" value="1"/>
</dbReference>
<organism evidence="2 3">
    <name type="scientific">Aliishimia ponticola</name>
    <dbReference type="NCBI Taxonomy" id="2499833"/>
    <lineage>
        <taxon>Bacteria</taxon>
        <taxon>Pseudomonadati</taxon>
        <taxon>Pseudomonadota</taxon>
        <taxon>Alphaproteobacteria</taxon>
        <taxon>Rhodobacterales</taxon>
        <taxon>Paracoccaceae</taxon>
        <taxon>Aliishimia</taxon>
    </lineage>
</organism>
<gene>
    <name evidence="2" type="ORF">E4Z66_07770</name>
</gene>
<evidence type="ECO:0000313" key="3">
    <source>
        <dbReference type="Proteomes" id="UP000306602"/>
    </source>
</evidence>
<dbReference type="InterPro" id="IPR029058">
    <property type="entry name" value="AB_hydrolase_fold"/>
</dbReference>
<dbReference type="Proteomes" id="UP000306602">
    <property type="component" value="Unassembled WGS sequence"/>
</dbReference>
<dbReference type="SUPFAM" id="SSF53474">
    <property type="entry name" value="alpha/beta-Hydrolases"/>
    <property type="match status" value="1"/>
</dbReference>
<evidence type="ECO:0000259" key="1">
    <source>
        <dbReference type="Pfam" id="PF12697"/>
    </source>
</evidence>